<dbReference type="Proteomes" id="UP001300012">
    <property type="component" value="Unassembled WGS sequence"/>
</dbReference>
<dbReference type="NCBIfam" id="TIGR01787">
    <property type="entry name" value="squalene_cyclas"/>
    <property type="match status" value="1"/>
</dbReference>
<comment type="pathway">
    <text evidence="1">Secondary metabolite biosynthesis; hopanoid biosynthesis.</text>
</comment>
<organism evidence="7 8">
    <name type="scientific">Paenibacillus radicis</name>
    <name type="common">ex Xue et al. 2023</name>
    <dbReference type="NCBI Taxonomy" id="2972489"/>
    <lineage>
        <taxon>Bacteria</taxon>
        <taxon>Bacillati</taxon>
        <taxon>Bacillota</taxon>
        <taxon>Bacilli</taxon>
        <taxon>Bacillales</taxon>
        <taxon>Paenibacillaceae</taxon>
        <taxon>Paenibacillus</taxon>
    </lineage>
</organism>
<dbReference type="InterPro" id="IPR018333">
    <property type="entry name" value="Squalene_cyclase"/>
</dbReference>
<feature type="domain" description="Squalene cyclase N-terminal" evidence="6">
    <location>
        <begin position="12"/>
        <end position="300"/>
    </location>
</feature>
<comment type="similarity">
    <text evidence="2">Belongs to the terpene cyclase/mutase family.</text>
</comment>
<keyword evidence="8" id="KW-1185">Reference proteome</keyword>
<keyword evidence="4 7" id="KW-0413">Isomerase</keyword>
<protein>
    <submittedName>
        <fullName evidence="7">Squalene--hopene cyclase</fullName>
        <ecNumber evidence="7">5.4.99.17</ecNumber>
    </submittedName>
</protein>
<comment type="caution">
    <text evidence="7">The sequence shown here is derived from an EMBL/GenBank/DDBJ whole genome shotgun (WGS) entry which is preliminary data.</text>
</comment>
<evidence type="ECO:0000313" key="7">
    <source>
        <dbReference type="EMBL" id="MCR8630621.1"/>
    </source>
</evidence>
<evidence type="ECO:0000256" key="3">
    <source>
        <dbReference type="ARBA" id="ARBA00022737"/>
    </source>
</evidence>
<dbReference type="GO" id="GO:0051007">
    <property type="term" value="F:squalene-hopene cyclase activity"/>
    <property type="evidence" value="ECO:0007669"/>
    <property type="project" value="UniProtKB-EC"/>
</dbReference>
<dbReference type="Gene3D" id="1.50.10.20">
    <property type="match status" value="2"/>
</dbReference>
<gene>
    <name evidence="7" type="primary">shc</name>
    <name evidence="7" type="ORF">NV381_05330</name>
</gene>
<feature type="domain" description="Squalene cyclase C-terminal" evidence="5">
    <location>
        <begin position="313"/>
        <end position="629"/>
    </location>
</feature>
<evidence type="ECO:0000256" key="2">
    <source>
        <dbReference type="ARBA" id="ARBA00009755"/>
    </source>
</evidence>
<evidence type="ECO:0000313" key="8">
    <source>
        <dbReference type="Proteomes" id="UP001300012"/>
    </source>
</evidence>
<dbReference type="RefSeq" id="WP_258212237.1">
    <property type="nucleotide sequence ID" value="NZ_JANQBD010000003.1"/>
</dbReference>
<evidence type="ECO:0000256" key="4">
    <source>
        <dbReference type="ARBA" id="ARBA00023235"/>
    </source>
</evidence>
<evidence type="ECO:0000259" key="6">
    <source>
        <dbReference type="Pfam" id="PF13249"/>
    </source>
</evidence>
<sequence>MSVWSEANEEVRRMTETLTGMQKDDGSWRFCFDNGTLTDAYFIIILRTLELPDETLIRQLHNRIAAQQQENGAWKVYPDEEEGNLSASVDAYYALLYSGYSKKTDDMMRKAAQYIISKGGLNQANTMLTQVFLAATGQRPWPSSLNIPLEFLLLPPTFPISFFDFSGFARVHLVPIMLMANRRIALRTNATPDLSDLNGSDRAIEAVTAATHRSTSDNFQRLLDEIQSGIKQLASLPGQLHESAVVRAEQFMLDRIEPDGSLYSYATSTMLMIMALLALGYDKRHPVIKAAVRGLISMLWISPGKVLLQNSPSTIWDTALLSGVLQKAGVSPEHTSIRKSVTYLLAKQQHKMGDWSIRNPNPIPGGWGFSESNTINPDVDDSTAALRAIRQTVLREPVYRDAWNRGLNWVLSMQNKDGGWAAFEKDNDNELLTLLPIEGSREAAIDPSTADLTGRTLEFLGNTAGFNKSLAFMRKGTDWLIKNQDADGSWYGRWGICYLYGTWAALTGMIAAGHDPQHPTVNKAVRWLLSIQNTDGGWGESCTSDRKNRYVPLGASTPSHTAWAMDALIAVHAKPVPAMEKGIRQLMAQLHREDWTTRYPTGAGLPVSFYIHYHSYRYIWPLLTLGNYIRKYK</sequence>
<name>A0ABT1YBQ8_9BACL</name>
<dbReference type="InterPro" id="IPR032696">
    <property type="entry name" value="SQ_cyclase_C"/>
</dbReference>
<keyword evidence="3" id="KW-0677">Repeat</keyword>
<dbReference type="InterPro" id="IPR008930">
    <property type="entry name" value="Terpenoid_cyclase/PrenylTrfase"/>
</dbReference>
<dbReference type="NCBIfam" id="TIGR01507">
    <property type="entry name" value="hopene_cyclase"/>
    <property type="match status" value="1"/>
</dbReference>
<evidence type="ECO:0000256" key="1">
    <source>
        <dbReference type="ARBA" id="ARBA00004999"/>
    </source>
</evidence>
<dbReference type="PANTHER" id="PTHR11764:SF20">
    <property type="entry name" value="LANOSTEROL SYNTHASE"/>
    <property type="match status" value="1"/>
</dbReference>
<dbReference type="PROSITE" id="PS01074">
    <property type="entry name" value="TERPENE_SYNTHASES"/>
    <property type="match status" value="1"/>
</dbReference>
<dbReference type="Pfam" id="PF13249">
    <property type="entry name" value="SQHop_cyclase_N"/>
    <property type="match status" value="1"/>
</dbReference>
<dbReference type="EMBL" id="JANQBD010000003">
    <property type="protein sequence ID" value="MCR8630621.1"/>
    <property type="molecule type" value="Genomic_DNA"/>
</dbReference>
<reference evidence="7 8" key="1">
    <citation type="submission" date="2022-08" db="EMBL/GenBank/DDBJ databases">
        <title>Paenibacillus endoradicis sp. nov., Paenibacillus radicibacter sp. nov and Paenibacillus pararadicis sp. nov., three cold-adapted plant growth-promoting bacteria isolated from root of Larix gmelinii in Great Khingan.</title>
        <authorList>
            <person name="Xue H."/>
        </authorList>
    </citation>
    <scope>NUCLEOTIDE SEQUENCE [LARGE SCALE GENOMIC DNA]</scope>
    <source>
        <strain evidence="7 8">N5-1-1-5</strain>
    </source>
</reference>
<accession>A0ABT1YBQ8</accession>
<proteinExistence type="inferred from homology"/>
<dbReference type="SFLD" id="SFLDG01016">
    <property type="entry name" value="Prenyltransferase_Like_2"/>
    <property type="match status" value="1"/>
</dbReference>
<dbReference type="InterPro" id="IPR002365">
    <property type="entry name" value="Terpene_synthase_CS"/>
</dbReference>
<dbReference type="InterPro" id="IPR032697">
    <property type="entry name" value="SQ_cyclase_N"/>
</dbReference>
<dbReference type="SUPFAM" id="SSF48239">
    <property type="entry name" value="Terpenoid cyclases/Protein prenyltransferases"/>
    <property type="match status" value="2"/>
</dbReference>
<evidence type="ECO:0000259" key="5">
    <source>
        <dbReference type="Pfam" id="PF13243"/>
    </source>
</evidence>
<dbReference type="PANTHER" id="PTHR11764">
    <property type="entry name" value="TERPENE CYCLASE/MUTASE FAMILY MEMBER"/>
    <property type="match status" value="1"/>
</dbReference>
<dbReference type="InterPro" id="IPR006400">
    <property type="entry name" value="Hopene-cyclase"/>
</dbReference>
<dbReference type="EC" id="5.4.99.17" evidence="7"/>
<dbReference type="Pfam" id="PF13243">
    <property type="entry name" value="SQHop_cyclase_C"/>
    <property type="match status" value="1"/>
</dbReference>